<evidence type="ECO:0000313" key="2">
    <source>
        <dbReference type="EMBL" id="GAA4208204.1"/>
    </source>
</evidence>
<dbReference type="EMBL" id="BAABAQ010000018">
    <property type="protein sequence ID" value="GAA4208204.1"/>
    <property type="molecule type" value="Genomic_DNA"/>
</dbReference>
<evidence type="ECO:0000256" key="1">
    <source>
        <dbReference type="SAM" id="MobiDB-lite"/>
    </source>
</evidence>
<dbReference type="Proteomes" id="UP001501251">
    <property type="component" value="Unassembled WGS sequence"/>
</dbReference>
<evidence type="ECO:0000313" key="3">
    <source>
        <dbReference type="Proteomes" id="UP001501251"/>
    </source>
</evidence>
<sequence length="132" mass="14685">MLAWTEVNQTLRSWETVNAARSETRPRDIIGKLGDPGPLARDGSDERRIHKGFSGDVKGTPSGQMLREDVEGHDDLKPNPLAATTKEQFLQCMRDFQVWAKEPSFREIARNSGGAVAFSTLSTALDPTKLRF</sequence>
<keyword evidence="3" id="KW-1185">Reference proteome</keyword>
<gene>
    <name evidence="2" type="ORF">GCM10022252_73000</name>
</gene>
<name>A0ABP8BJC0_9ACTN</name>
<feature type="region of interest" description="Disordered" evidence="1">
    <location>
        <begin position="25"/>
        <end position="63"/>
    </location>
</feature>
<reference evidence="3" key="1">
    <citation type="journal article" date="2019" name="Int. J. Syst. Evol. Microbiol.">
        <title>The Global Catalogue of Microorganisms (GCM) 10K type strain sequencing project: providing services to taxonomists for standard genome sequencing and annotation.</title>
        <authorList>
            <consortium name="The Broad Institute Genomics Platform"/>
            <consortium name="The Broad Institute Genome Sequencing Center for Infectious Disease"/>
            <person name="Wu L."/>
            <person name="Ma J."/>
        </authorList>
    </citation>
    <scope>NUCLEOTIDE SEQUENCE [LARGE SCALE GENOMIC DNA]</scope>
    <source>
        <strain evidence="3">JCM 17388</strain>
    </source>
</reference>
<organism evidence="2 3">
    <name type="scientific">Streptosporangium oxazolinicum</name>
    <dbReference type="NCBI Taxonomy" id="909287"/>
    <lineage>
        <taxon>Bacteria</taxon>
        <taxon>Bacillati</taxon>
        <taxon>Actinomycetota</taxon>
        <taxon>Actinomycetes</taxon>
        <taxon>Streptosporangiales</taxon>
        <taxon>Streptosporangiaceae</taxon>
        <taxon>Streptosporangium</taxon>
    </lineage>
</organism>
<accession>A0ABP8BJC0</accession>
<proteinExistence type="predicted"/>
<comment type="caution">
    <text evidence="2">The sequence shown here is derived from an EMBL/GenBank/DDBJ whole genome shotgun (WGS) entry which is preliminary data.</text>
</comment>
<protein>
    <submittedName>
        <fullName evidence="2">Uncharacterized protein</fullName>
    </submittedName>
</protein>